<dbReference type="EMBL" id="SRMA01027211">
    <property type="protein sequence ID" value="TRY58074.1"/>
    <property type="molecule type" value="Genomic_DNA"/>
</dbReference>
<sequence>MVCDLVLSSVWLLFLIFWLESISVWLFLCLCFQDRTVLLPWGSGDSFGDSEHFLYLLSSSYADLRK</sequence>
<dbReference type="Proteomes" id="UP000316079">
    <property type="component" value="Unassembled WGS sequence"/>
</dbReference>
<keyword evidence="1" id="KW-1133">Transmembrane helix</keyword>
<keyword evidence="1" id="KW-0812">Transmembrane</keyword>
<dbReference type="AlphaFoldDB" id="A0A553MY01"/>
<comment type="caution">
    <text evidence="2">The sequence shown here is derived from an EMBL/GenBank/DDBJ whole genome shotgun (WGS) entry which is preliminary data.</text>
</comment>
<keyword evidence="1" id="KW-0472">Membrane</keyword>
<feature type="transmembrane region" description="Helical" evidence="1">
    <location>
        <begin position="12"/>
        <end position="32"/>
    </location>
</feature>
<organism evidence="2 3">
    <name type="scientific">Danionella cerebrum</name>
    <dbReference type="NCBI Taxonomy" id="2873325"/>
    <lineage>
        <taxon>Eukaryota</taxon>
        <taxon>Metazoa</taxon>
        <taxon>Chordata</taxon>
        <taxon>Craniata</taxon>
        <taxon>Vertebrata</taxon>
        <taxon>Euteleostomi</taxon>
        <taxon>Actinopterygii</taxon>
        <taxon>Neopterygii</taxon>
        <taxon>Teleostei</taxon>
        <taxon>Ostariophysi</taxon>
        <taxon>Cypriniformes</taxon>
        <taxon>Danionidae</taxon>
        <taxon>Danioninae</taxon>
        <taxon>Danionella</taxon>
    </lineage>
</organism>
<evidence type="ECO:0000256" key="1">
    <source>
        <dbReference type="SAM" id="Phobius"/>
    </source>
</evidence>
<name>A0A553MY01_9TELE</name>
<proteinExistence type="predicted"/>
<gene>
    <name evidence="2" type="ORF">DNTS_022715</name>
</gene>
<reference evidence="2 3" key="1">
    <citation type="journal article" date="2019" name="Sci. Data">
        <title>Hybrid genome assembly and annotation of Danionella translucida.</title>
        <authorList>
            <person name="Kadobianskyi M."/>
            <person name="Schulze L."/>
            <person name="Schuelke M."/>
            <person name="Judkewitz B."/>
        </authorList>
    </citation>
    <scope>NUCLEOTIDE SEQUENCE [LARGE SCALE GENOMIC DNA]</scope>
    <source>
        <strain evidence="2 3">Bolton</strain>
    </source>
</reference>
<evidence type="ECO:0000313" key="3">
    <source>
        <dbReference type="Proteomes" id="UP000316079"/>
    </source>
</evidence>
<evidence type="ECO:0000313" key="2">
    <source>
        <dbReference type="EMBL" id="TRY58074.1"/>
    </source>
</evidence>
<keyword evidence="3" id="KW-1185">Reference proteome</keyword>
<protein>
    <submittedName>
        <fullName evidence="2">Uncharacterized protein</fullName>
    </submittedName>
</protein>
<dbReference type="OrthoDB" id="8884722at2759"/>
<accession>A0A553MY01</accession>